<name>A0A1S8A4W5_ROSNE</name>
<accession>A0A1S8A4W5</accession>
<protein>
    <submittedName>
        <fullName evidence="3">Putative pectate lyase C</fullName>
    </submittedName>
</protein>
<dbReference type="AlphaFoldDB" id="A0A1S8A4W5"/>
<keyword evidence="4" id="KW-1185">Reference proteome</keyword>
<dbReference type="PANTHER" id="PTHR42970:SF1">
    <property type="entry name" value="PECTATE LYASE C-RELATED"/>
    <property type="match status" value="1"/>
</dbReference>
<dbReference type="GO" id="GO:0046872">
    <property type="term" value="F:metal ion binding"/>
    <property type="evidence" value="ECO:0007669"/>
    <property type="project" value="UniProtKB-KW"/>
</dbReference>
<dbReference type="STRING" id="77044.A0A1S8A4W5"/>
<dbReference type="Proteomes" id="UP000054516">
    <property type="component" value="Unassembled WGS sequence"/>
</dbReference>
<dbReference type="EMBL" id="DF977446">
    <property type="protein sequence ID" value="GAW25022.1"/>
    <property type="molecule type" value="Genomic_DNA"/>
</dbReference>
<keyword evidence="3" id="KW-0456">Lyase</keyword>
<dbReference type="GO" id="GO:0016829">
    <property type="term" value="F:lyase activity"/>
    <property type="evidence" value="ECO:0007669"/>
    <property type="project" value="UniProtKB-KW"/>
</dbReference>
<sequence length="127" mass="13514">MDIVAAKYDYPAPARLLSPQEAVTHVLDRVGVTFPWRDAVDQRLVAEVRSWGKSGQLVSDETASPMFGPGYVAAGTKPADADGDGIPDAWERANGLNPADASDAMKISASGYANIELYLNSLVPSSY</sequence>
<gene>
    <name evidence="3" type="ORF">SAMD00023353_0100690</name>
</gene>
<evidence type="ECO:0000256" key="1">
    <source>
        <dbReference type="ARBA" id="ARBA00022723"/>
    </source>
</evidence>
<dbReference type="PANTHER" id="PTHR42970">
    <property type="entry name" value="PECTATE LYASE C-RELATED"/>
    <property type="match status" value="1"/>
</dbReference>
<evidence type="ECO:0000313" key="3">
    <source>
        <dbReference type="EMBL" id="GAW25022.1"/>
    </source>
</evidence>
<dbReference type="OrthoDB" id="302705at2759"/>
<proteinExistence type="predicted"/>
<evidence type="ECO:0000256" key="2">
    <source>
        <dbReference type="ARBA" id="ARBA00023180"/>
    </source>
</evidence>
<organism evidence="3">
    <name type="scientific">Rosellinia necatrix</name>
    <name type="common">White root-rot fungus</name>
    <dbReference type="NCBI Taxonomy" id="77044"/>
    <lineage>
        <taxon>Eukaryota</taxon>
        <taxon>Fungi</taxon>
        <taxon>Dikarya</taxon>
        <taxon>Ascomycota</taxon>
        <taxon>Pezizomycotina</taxon>
        <taxon>Sordariomycetes</taxon>
        <taxon>Xylariomycetidae</taxon>
        <taxon>Xylariales</taxon>
        <taxon>Xylariaceae</taxon>
        <taxon>Rosellinia</taxon>
    </lineage>
</organism>
<keyword evidence="2" id="KW-0325">Glycoprotein</keyword>
<reference evidence="3" key="1">
    <citation type="submission" date="2016-03" db="EMBL/GenBank/DDBJ databases">
        <title>Draft genome sequence of Rosellinia necatrix.</title>
        <authorList>
            <person name="Kanematsu S."/>
        </authorList>
    </citation>
    <scope>NUCLEOTIDE SEQUENCE [LARGE SCALE GENOMIC DNA]</scope>
    <source>
        <strain evidence="3">W97</strain>
    </source>
</reference>
<dbReference type="InterPro" id="IPR052063">
    <property type="entry name" value="Polysaccharide_Lyase_1"/>
</dbReference>
<evidence type="ECO:0000313" key="4">
    <source>
        <dbReference type="Proteomes" id="UP000054516"/>
    </source>
</evidence>
<keyword evidence="1" id="KW-0479">Metal-binding</keyword>